<dbReference type="EMBL" id="JACIDR010000002">
    <property type="protein sequence ID" value="MBB3973220.1"/>
    <property type="molecule type" value="Genomic_DNA"/>
</dbReference>
<feature type="domain" description="YCII-related" evidence="2">
    <location>
        <begin position="1"/>
        <end position="104"/>
    </location>
</feature>
<dbReference type="AlphaFoldDB" id="A0A7W6GFE7"/>
<name>A0A7W6GFE7_9HYPH</name>
<reference evidence="3 4" key="1">
    <citation type="submission" date="2020-08" db="EMBL/GenBank/DDBJ databases">
        <title>Genomic Encyclopedia of Type Strains, Phase IV (KMG-IV): sequencing the most valuable type-strain genomes for metagenomic binning, comparative biology and taxonomic classification.</title>
        <authorList>
            <person name="Goeker M."/>
        </authorList>
    </citation>
    <scope>NUCLEOTIDE SEQUENCE [LARGE SCALE GENOMIC DNA]</scope>
    <source>
        <strain evidence="3 4">DSM 25481</strain>
    </source>
</reference>
<accession>A0A7W6GFE7</accession>
<sequence length="144" mass="15930">MRFMIIRKADADTEAGKMPSEALLQAMGDYNKQMLDAGVMVTGEGLKPTSAGARVRISRDGAAPVVTDGPFAESKELVAGFTIIEVASKEEALDWVRRWPREDAPVELELRQVYELSDFAVDPAEAPEGWRAMEQAFRDRQSGR</sequence>
<comment type="similarity">
    <text evidence="1">Belongs to the YciI family.</text>
</comment>
<dbReference type="InterPro" id="IPR011008">
    <property type="entry name" value="Dimeric_a/b-barrel"/>
</dbReference>
<gene>
    <name evidence="3" type="ORF">GGR24_001877</name>
</gene>
<dbReference type="Gene3D" id="3.30.70.1060">
    <property type="entry name" value="Dimeric alpha+beta barrel"/>
    <property type="match status" value="1"/>
</dbReference>
<dbReference type="PANTHER" id="PTHR35174:SF4">
    <property type="entry name" value="BLL7163 PROTEIN"/>
    <property type="match status" value="1"/>
</dbReference>
<evidence type="ECO:0000259" key="2">
    <source>
        <dbReference type="Pfam" id="PF03795"/>
    </source>
</evidence>
<dbReference type="Pfam" id="PF03795">
    <property type="entry name" value="YCII"/>
    <property type="match status" value="1"/>
</dbReference>
<keyword evidence="4" id="KW-1185">Reference proteome</keyword>
<proteinExistence type="inferred from homology"/>
<dbReference type="SUPFAM" id="SSF54909">
    <property type="entry name" value="Dimeric alpha+beta barrel"/>
    <property type="match status" value="1"/>
</dbReference>
<dbReference type="RefSeq" id="WP_183395063.1">
    <property type="nucleotide sequence ID" value="NZ_JACIDR010000002.1"/>
</dbReference>
<evidence type="ECO:0000313" key="3">
    <source>
        <dbReference type="EMBL" id="MBB3973220.1"/>
    </source>
</evidence>
<evidence type="ECO:0000313" key="4">
    <source>
        <dbReference type="Proteomes" id="UP000528964"/>
    </source>
</evidence>
<protein>
    <recommendedName>
        <fullName evidence="2">YCII-related domain-containing protein</fullName>
    </recommendedName>
</protein>
<dbReference type="InterPro" id="IPR005545">
    <property type="entry name" value="YCII"/>
</dbReference>
<comment type="caution">
    <text evidence="3">The sequence shown here is derived from an EMBL/GenBank/DDBJ whole genome shotgun (WGS) entry which is preliminary data.</text>
</comment>
<organism evidence="3 4">
    <name type="scientific">Hansschlegelia beijingensis</name>
    <dbReference type="NCBI Taxonomy" id="1133344"/>
    <lineage>
        <taxon>Bacteria</taxon>
        <taxon>Pseudomonadati</taxon>
        <taxon>Pseudomonadota</taxon>
        <taxon>Alphaproteobacteria</taxon>
        <taxon>Hyphomicrobiales</taxon>
        <taxon>Methylopilaceae</taxon>
        <taxon>Hansschlegelia</taxon>
    </lineage>
</organism>
<dbReference type="Proteomes" id="UP000528964">
    <property type="component" value="Unassembled WGS sequence"/>
</dbReference>
<dbReference type="PANTHER" id="PTHR35174">
    <property type="entry name" value="BLL7171 PROTEIN-RELATED"/>
    <property type="match status" value="1"/>
</dbReference>
<evidence type="ECO:0000256" key="1">
    <source>
        <dbReference type="ARBA" id="ARBA00007689"/>
    </source>
</evidence>